<sequence>MAAVNASTKRIIWKFPQHAPTCAVVGDSQTKHLHTHFDPSSPDSPAFISQPGARIDDVGGLLDFVPRGVSLLVLHVGTNDIARTSAETAIQRYRTLLHHIKAERPDIGTIFVSLVLPRGPNERLHQPNLRRVGIINQEAHTFNCRLVDLCNEMAGVFYLDHAMQHFSPRMVLAADGLHPNFTGVSLLSWNLYNLLLRIRKPQIGDWRDHALPRVTVQPPPTSPDVPCMNSLHMDDTAYPTCPSATSQLQPAIPSFAQVVSNSPSASSREPAPSPVARPNVHQRLTAGSARTTVTPQKGDAASADSTWKPSETPCSVLSGAINKKPQKPRKAPQPAKPIARSNSAPPEQPQGPDQGLSATSASPSENLQTIEPKPGKSELNSRTSTSPQPSDPQPSARDCEILESSPENEKSPATPAVKRYDLRKHCGSARRICMN</sequence>
<protein>
    <recommendedName>
        <fullName evidence="2">SGNH hydrolase-type esterase domain-containing protein</fullName>
    </recommendedName>
</protein>
<dbReference type="Proteomes" id="UP000821853">
    <property type="component" value="Chromosome 2"/>
</dbReference>
<gene>
    <name evidence="3" type="ORF">HPB48_011835</name>
</gene>
<organism evidence="3 4">
    <name type="scientific">Haemaphysalis longicornis</name>
    <name type="common">Bush tick</name>
    <dbReference type="NCBI Taxonomy" id="44386"/>
    <lineage>
        <taxon>Eukaryota</taxon>
        <taxon>Metazoa</taxon>
        <taxon>Ecdysozoa</taxon>
        <taxon>Arthropoda</taxon>
        <taxon>Chelicerata</taxon>
        <taxon>Arachnida</taxon>
        <taxon>Acari</taxon>
        <taxon>Parasitiformes</taxon>
        <taxon>Ixodida</taxon>
        <taxon>Ixodoidea</taxon>
        <taxon>Ixodidae</taxon>
        <taxon>Haemaphysalinae</taxon>
        <taxon>Haemaphysalis</taxon>
    </lineage>
</organism>
<dbReference type="OrthoDB" id="8871915at2759"/>
<accession>A0A9J6FLL6</accession>
<dbReference type="Pfam" id="PF13472">
    <property type="entry name" value="Lipase_GDSL_2"/>
    <property type="match status" value="1"/>
</dbReference>
<dbReference type="AlphaFoldDB" id="A0A9J6FLL6"/>
<reference evidence="3 4" key="1">
    <citation type="journal article" date="2020" name="Cell">
        <title>Large-Scale Comparative Analyses of Tick Genomes Elucidate Their Genetic Diversity and Vector Capacities.</title>
        <authorList>
            <consortium name="Tick Genome and Microbiome Consortium (TIGMIC)"/>
            <person name="Jia N."/>
            <person name="Wang J."/>
            <person name="Shi W."/>
            <person name="Du L."/>
            <person name="Sun Y."/>
            <person name="Zhan W."/>
            <person name="Jiang J.F."/>
            <person name="Wang Q."/>
            <person name="Zhang B."/>
            <person name="Ji P."/>
            <person name="Bell-Sakyi L."/>
            <person name="Cui X.M."/>
            <person name="Yuan T.T."/>
            <person name="Jiang B.G."/>
            <person name="Yang W.F."/>
            <person name="Lam T.T."/>
            <person name="Chang Q.C."/>
            <person name="Ding S.J."/>
            <person name="Wang X.J."/>
            <person name="Zhu J.G."/>
            <person name="Ruan X.D."/>
            <person name="Zhao L."/>
            <person name="Wei J.T."/>
            <person name="Ye R.Z."/>
            <person name="Que T.C."/>
            <person name="Du C.H."/>
            <person name="Zhou Y.H."/>
            <person name="Cheng J.X."/>
            <person name="Dai P.F."/>
            <person name="Guo W.B."/>
            <person name="Han X.H."/>
            <person name="Huang E.J."/>
            <person name="Li L.F."/>
            <person name="Wei W."/>
            <person name="Gao Y.C."/>
            <person name="Liu J.Z."/>
            <person name="Shao H.Z."/>
            <person name="Wang X."/>
            <person name="Wang C.C."/>
            <person name="Yang T.C."/>
            <person name="Huo Q.B."/>
            <person name="Li W."/>
            <person name="Chen H.Y."/>
            <person name="Chen S.E."/>
            <person name="Zhou L.G."/>
            <person name="Ni X.B."/>
            <person name="Tian J.H."/>
            <person name="Sheng Y."/>
            <person name="Liu T."/>
            <person name="Pan Y.S."/>
            <person name="Xia L.Y."/>
            <person name="Li J."/>
            <person name="Zhao F."/>
            <person name="Cao W.C."/>
        </authorList>
    </citation>
    <scope>NUCLEOTIDE SEQUENCE [LARGE SCALE GENOMIC DNA]</scope>
    <source>
        <strain evidence="3">HaeL-2018</strain>
    </source>
</reference>
<keyword evidence="4" id="KW-1185">Reference proteome</keyword>
<name>A0A9J6FLL6_HAELO</name>
<dbReference type="EMBL" id="JABSTR010000004">
    <property type="protein sequence ID" value="KAH9367094.1"/>
    <property type="molecule type" value="Genomic_DNA"/>
</dbReference>
<comment type="caution">
    <text evidence="3">The sequence shown here is derived from an EMBL/GenBank/DDBJ whole genome shotgun (WGS) entry which is preliminary data.</text>
</comment>
<feature type="compositionally biased region" description="Polar residues" evidence="1">
    <location>
        <begin position="356"/>
        <end position="369"/>
    </location>
</feature>
<dbReference type="Gene3D" id="3.40.50.1110">
    <property type="entry name" value="SGNH hydrolase"/>
    <property type="match status" value="1"/>
</dbReference>
<proteinExistence type="predicted"/>
<dbReference type="CDD" id="cd00229">
    <property type="entry name" value="SGNH_hydrolase"/>
    <property type="match status" value="1"/>
</dbReference>
<dbReference type="VEuPathDB" id="VectorBase:HLOH_063309"/>
<feature type="compositionally biased region" description="Low complexity" evidence="1">
    <location>
        <begin position="381"/>
        <end position="396"/>
    </location>
</feature>
<evidence type="ECO:0000259" key="2">
    <source>
        <dbReference type="Pfam" id="PF13472"/>
    </source>
</evidence>
<evidence type="ECO:0000313" key="3">
    <source>
        <dbReference type="EMBL" id="KAH9367094.1"/>
    </source>
</evidence>
<dbReference type="InterPro" id="IPR013830">
    <property type="entry name" value="SGNH_hydro"/>
</dbReference>
<dbReference type="InterPro" id="IPR036514">
    <property type="entry name" value="SGNH_hydro_sf"/>
</dbReference>
<feature type="region of interest" description="Disordered" evidence="1">
    <location>
        <begin position="259"/>
        <end position="416"/>
    </location>
</feature>
<dbReference type="SUPFAM" id="SSF52266">
    <property type="entry name" value="SGNH hydrolase"/>
    <property type="match status" value="1"/>
</dbReference>
<feature type="compositionally biased region" description="Polar residues" evidence="1">
    <location>
        <begin position="303"/>
        <end position="315"/>
    </location>
</feature>
<dbReference type="OMA" id="IASYMPM"/>
<evidence type="ECO:0000256" key="1">
    <source>
        <dbReference type="SAM" id="MobiDB-lite"/>
    </source>
</evidence>
<feature type="domain" description="SGNH hydrolase-type esterase" evidence="2">
    <location>
        <begin position="61"/>
        <end position="183"/>
    </location>
</feature>
<feature type="compositionally biased region" description="Low complexity" evidence="1">
    <location>
        <begin position="259"/>
        <end position="278"/>
    </location>
</feature>
<evidence type="ECO:0000313" key="4">
    <source>
        <dbReference type="Proteomes" id="UP000821853"/>
    </source>
</evidence>